<reference evidence="10 11" key="1">
    <citation type="submission" date="2014-03" db="EMBL/GenBank/DDBJ databases">
        <title>The Genome Sequence of Plasmodium fragile nilgiri.</title>
        <authorList>
            <consortium name="The Broad Institute Genomics Platform"/>
            <consortium name="The Broad Institute Genome Sequencing Center for Infectious Disease"/>
            <person name="Neafsey D."/>
            <person name="Duraisingh M."/>
            <person name="Young S.K."/>
            <person name="Zeng Q."/>
            <person name="Gargeya S."/>
            <person name="Abouelleil A."/>
            <person name="Alvarado L."/>
            <person name="Chapman S.B."/>
            <person name="Gainer-Dewar J."/>
            <person name="Goldberg J."/>
            <person name="Griggs A."/>
            <person name="Gujja S."/>
            <person name="Hansen M."/>
            <person name="Howarth C."/>
            <person name="Imamovic A."/>
            <person name="Larimer J."/>
            <person name="Pearson M."/>
            <person name="Poon T.W."/>
            <person name="Priest M."/>
            <person name="Roberts A."/>
            <person name="Saif S."/>
            <person name="Shea T."/>
            <person name="Sykes S."/>
            <person name="Wortman J."/>
            <person name="Nusbaum C."/>
            <person name="Birren B."/>
        </authorList>
    </citation>
    <scope>NUCLEOTIDE SEQUENCE [LARGE SCALE GENOMIC DNA]</scope>
    <source>
        <strain evidence="11">nilgiri</strain>
    </source>
</reference>
<dbReference type="OrthoDB" id="408788at2759"/>
<dbReference type="InterPro" id="IPR056743">
    <property type="entry name" value="TRM5-TYW2-like_MTfase"/>
</dbReference>
<evidence type="ECO:0000313" key="11">
    <source>
        <dbReference type="Proteomes" id="UP000054561"/>
    </source>
</evidence>
<dbReference type="Pfam" id="PF02475">
    <property type="entry name" value="TRM5-TYW2_MTfase"/>
    <property type="match status" value="1"/>
</dbReference>
<keyword evidence="6" id="KW-0819">tRNA processing</keyword>
<dbReference type="EMBL" id="KQ001699">
    <property type="protein sequence ID" value="KJP86186.1"/>
    <property type="molecule type" value="Genomic_DNA"/>
</dbReference>
<feature type="region of interest" description="Disordered" evidence="8">
    <location>
        <begin position="427"/>
        <end position="474"/>
    </location>
</feature>
<dbReference type="PANTHER" id="PTHR23245:SF31">
    <property type="entry name" value="TRNA WYBUTOSINE-SYNTHESIZING PROTEIN 3 HOMOLOG"/>
    <property type="match status" value="1"/>
</dbReference>
<sequence>MEAFLRKKKKAEKVVDMERELHRYTCIYENCKEDVCNIYLNIYRKCKEGVEEKAEEVLEENPRGMEEMVKRVVEQKNINDDGEDKSIKKSIDLLITPCIYEINRSPDYFTSSCCSGRVVIFGEVGGVRENRNSCSGAMCNRSGSVVGGADLGDNANGKTKRTIEQDAFISYLKRSYHEEGCHSYDECDPPVQGRNISPERTKKKHRKNVHMYYSSHMHQNLREDPKVVKRILTQCLNGVTTSPLVSYEKEEDSVVVNTKWGSPSEARKELPRGHHSREELIYTNDEDVTKMSRKKKKTRIFFKFEPFIIHVKCVNLVSALRLLKVAQMAGLKQSGLLNFNRDVTVAIRGSMRLEHYVDDALSLEENSIAKLLDVCNGKMNHNLRQLVGFYHCYRESMVGGGSKWQPLHLSQLQCEKCAQMCGCSQREEHPPQQSIKNDLAGSGESEEKNGSPITLPDTQWEKNRSTKEKKKKKKEKEKGEIYLNKYDIELSDEGHIRTGTCPMGADSSLEWKLLSSEGDLDKLFVWGHDMFIEEGKIYLFGGFAKGVRSRQLKVFDVGRKHLRTYETPLPALSYHSFFRLDSNYACVFGGRRSPESCTSDVWLYDMRRNAWCDVKWRSSGEKRHGDGCGNSEDSSQPCGRYRHACALVRRYRKKQKEVYVFYVHGGVTEKNEVLNDLWEGKLTVQVDTSMGTTAFIEWERKHSSEKATEGSTEAPSPCLKNHTMVYNKRRNLIYIVGGCSSSRAAGAHSSQACNEDRMEYLYTYDVKRDCFFYVPCGGSGEDGPAALPLNRFSHATCAWGHNDFVLMGGLNMHRTLNDVWLFRMKQNKWYRLGVFPFHSMYVRAKVASEGDYLYVVGGGCTVFTFGSFFDLPVVANCRRALLEQGVGMGVDQGVSEWKHKEVDNPADNSADQEAGEAPDLATSYFSLQQRRQRPRRTSPRSASQIRMDTHAGKKTQQDVLYLIAKDRIYVKEVKTALERIGVFDKRRKIEVLKGRTSGEKDEDSFLVPVLEKIETRKNYEQVRRVFPFEKVQLTKEGHIFYIHRSSKGVEEKTSLKQCLTNLFYNFANGMVKKYLSESERKLIVRASAKYEVVGGIVIFHYKHVGPILHLYRTCVEGIALKYTDRGTGKYSRLRTLLKKCRRMKVISYVDALWLDVRDAFNRFRFRGGHTTGAARRKERLRMRCNGTFLKFSSLARRRTVLRSVAASSLWSSASPCRGTEQCSCGGREKCHSWGREKVCLLNHPWCSLTYVGRRAVKVELVAQIKKQLKDVRESKVGGKNNPAGNRIKAITIYERIEGEKRKNRIHLVLGRNAKTIHVENNVVYKLDLQKCMFCSGNGTEKERMQNLYLHRANMVVSQENVADLFCGVGYFTLPLLKFVGEGKIKEYFACDINGDSLRLLKSAVGLNKIKKTHLHILRQNSFVVTKNAQLVRRCHRVLLGLLPHSVEAWCNAFHLLDGTVGGTLHIHGVGENVFEEVFVSRVYTYDYVQSVKRVSETDVRNMSLTELVQHGLHVTDGPQSATTSIEQSCPRGGAKLGKKAKDPYRGNNVPASLHFAQFVLLEFFKLALMDYLAHKKHWVVSILHVERVKSYAPRLFHYVVDVRCVPEERVGEEV</sequence>
<feature type="region of interest" description="Disordered" evidence="8">
    <location>
        <begin position="926"/>
        <end position="949"/>
    </location>
</feature>
<dbReference type="UniPathway" id="UPA00375"/>
<protein>
    <recommendedName>
        <fullName evidence="2">tRNA(Phe) 7-[(3-amino-3-carboxypropyl)-4-demethylwyosine(37)-N(4)]-methyltransferase</fullName>
        <ecNumber evidence="2">2.1.1.282</ecNumber>
    </recommendedName>
</protein>
<feature type="compositionally biased region" description="Polar residues" evidence="8">
    <location>
        <begin position="1517"/>
        <end position="1527"/>
    </location>
</feature>
<keyword evidence="4" id="KW-0808">Transferase</keyword>
<dbReference type="Pfam" id="PF02676">
    <property type="entry name" value="TYW3"/>
    <property type="match status" value="1"/>
</dbReference>
<evidence type="ECO:0000256" key="2">
    <source>
        <dbReference type="ARBA" id="ARBA00012750"/>
    </source>
</evidence>
<organism evidence="10 11">
    <name type="scientific">Plasmodium fragile</name>
    <dbReference type="NCBI Taxonomy" id="5857"/>
    <lineage>
        <taxon>Eukaryota</taxon>
        <taxon>Sar</taxon>
        <taxon>Alveolata</taxon>
        <taxon>Apicomplexa</taxon>
        <taxon>Aconoidasida</taxon>
        <taxon>Haemosporida</taxon>
        <taxon>Plasmodiidae</taxon>
        <taxon>Plasmodium</taxon>
        <taxon>Plasmodium (Plasmodium)</taxon>
    </lineage>
</organism>
<dbReference type="RefSeq" id="XP_012337190.1">
    <property type="nucleotide sequence ID" value="XM_012481767.1"/>
</dbReference>
<evidence type="ECO:0000259" key="9">
    <source>
        <dbReference type="PROSITE" id="PS51684"/>
    </source>
</evidence>
<evidence type="ECO:0000256" key="6">
    <source>
        <dbReference type="ARBA" id="ARBA00022694"/>
    </source>
</evidence>
<dbReference type="GO" id="GO:0005737">
    <property type="term" value="C:cytoplasm"/>
    <property type="evidence" value="ECO:0007669"/>
    <property type="project" value="TreeGrafter"/>
</dbReference>
<evidence type="ECO:0000256" key="5">
    <source>
        <dbReference type="ARBA" id="ARBA00022691"/>
    </source>
</evidence>
<dbReference type="Gene3D" id="3.40.50.150">
    <property type="entry name" value="Vaccinia Virus protein VP39"/>
    <property type="match status" value="1"/>
</dbReference>
<dbReference type="InterPro" id="IPR003827">
    <property type="entry name" value="tRNA_yW-synthesising"/>
</dbReference>
<dbReference type="GeneID" id="24269471"/>
<proteinExistence type="predicted"/>
<dbReference type="GO" id="GO:0031591">
    <property type="term" value="P:wybutosine biosynthetic process"/>
    <property type="evidence" value="ECO:0007669"/>
    <property type="project" value="TreeGrafter"/>
</dbReference>
<evidence type="ECO:0000256" key="8">
    <source>
        <dbReference type="SAM" id="MobiDB-lite"/>
    </source>
</evidence>
<keyword evidence="11" id="KW-1185">Reference proteome</keyword>
<dbReference type="GO" id="GO:0008175">
    <property type="term" value="F:tRNA methyltransferase activity"/>
    <property type="evidence" value="ECO:0007669"/>
    <property type="project" value="TreeGrafter"/>
</dbReference>
<dbReference type="InterPro" id="IPR030382">
    <property type="entry name" value="MeTrfase_TRM5/TYW2"/>
</dbReference>
<dbReference type="PANTHER" id="PTHR23245">
    <property type="entry name" value="TRNA METHYLTRANSFERASE"/>
    <property type="match status" value="1"/>
</dbReference>
<evidence type="ECO:0000256" key="7">
    <source>
        <dbReference type="ARBA" id="ARBA00049202"/>
    </source>
</evidence>
<gene>
    <name evidence="10" type="ORF">AK88_04157</name>
</gene>
<dbReference type="CDD" id="cd02440">
    <property type="entry name" value="AdoMet_MTases"/>
    <property type="match status" value="1"/>
</dbReference>
<evidence type="ECO:0000256" key="3">
    <source>
        <dbReference type="ARBA" id="ARBA00022603"/>
    </source>
</evidence>
<feature type="domain" description="SAM-dependent methyltransferase TRM5/TYW2-type" evidence="9">
    <location>
        <begin position="1248"/>
        <end position="1606"/>
    </location>
</feature>
<dbReference type="InterPro" id="IPR029063">
    <property type="entry name" value="SAM-dependent_MTases_sf"/>
</dbReference>
<comment type="catalytic activity">
    <reaction evidence="7">
        <text>4-demethyl-7-[(3S)-3-amino-3-carboxypropyl]wyosine(37) in tRNA(Phe) + S-adenosyl-L-methionine = 7-[(3S)-3-amino-3-carboxypropyl]wyosine(37) in tRNA(Phe) + S-adenosyl-L-homocysteine + H(+)</text>
        <dbReference type="Rhea" id="RHEA:36635"/>
        <dbReference type="Rhea" id="RHEA-COMP:10378"/>
        <dbReference type="Rhea" id="RHEA-COMP:10379"/>
        <dbReference type="ChEBI" id="CHEBI:15378"/>
        <dbReference type="ChEBI" id="CHEBI:57856"/>
        <dbReference type="ChEBI" id="CHEBI:59789"/>
        <dbReference type="ChEBI" id="CHEBI:73543"/>
        <dbReference type="ChEBI" id="CHEBI:73550"/>
        <dbReference type="EC" id="2.1.1.282"/>
    </reaction>
</comment>
<feature type="region of interest" description="Disordered" evidence="8">
    <location>
        <begin position="1516"/>
        <end position="1541"/>
    </location>
</feature>
<dbReference type="InterPro" id="IPR011043">
    <property type="entry name" value="Gal_Oxase/kelch_b-propeller"/>
</dbReference>
<evidence type="ECO:0000313" key="10">
    <source>
        <dbReference type="EMBL" id="KJP86186.1"/>
    </source>
</evidence>
<dbReference type="EC" id="2.1.1.282" evidence="2"/>
<accession>A0A0D9QKE9</accession>
<evidence type="ECO:0000256" key="1">
    <source>
        <dbReference type="ARBA" id="ARBA00004797"/>
    </source>
</evidence>
<dbReference type="Proteomes" id="UP000054561">
    <property type="component" value="Unassembled WGS sequence"/>
</dbReference>
<evidence type="ECO:0000256" key="4">
    <source>
        <dbReference type="ARBA" id="ARBA00022679"/>
    </source>
</evidence>
<dbReference type="Gene3D" id="2.120.10.80">
    <property type="entry name" value="Kelch-type beta propeller"/>
    <property type="match status" value="2"/>
</dbReference>
<dbReference type="OMA" id="PCIYEIN"/>
<dbReference type="SUPFAM" id="SSF111278">
    <property type="entry name" value="SSo0622-like"/>
    <property type="match status" value="1"/>
</dbReference>
<dbReference type="InterPro" id="IPR036602">
    <property type="entry name" value="tRNA_yW-synthesising-like_sf"/>
</dbReference>
<dbReference type="SUPFAM" id="SSF53335">
    <property type="entry name" value="S-adenosyl-L-methionine-dependent methyltransferases"/>
    <property type="match status" value="1"/>
</dbReference>
<keyword evidence="5" id="KW-0949">S-adenosyl-L-methionine</keyword>
<dbReference type="InterPro" id="IPR015915">
    <property type="entry name" value="Kelch-typ_b-propeller"/>
</dbReference>
<dbReference type="PROSITE" id="PS51684">
    <property type="entry name" value="SAM_MT_TRM5_TYW2"/>
    <property type="match status" value="1"/>
</dbReference>
<dbReference type="Pfam" id="PF24681">
    <property type="entry name" value="Kelch_KLHDC2_KLHL20_DRC7"/>
    <property type="match status" value="1"/>
</dbReference>
<name>A0A0D9QKE9_PLAFR</name>
<dbReference type="SUPFAM" id="SSF50965">
    <property type="entry name" value="Galactose oxidase, central domain"/>
    <property type="match status" value="1"/>
</dbReference>
<dbReference type="VEuPathDB" id="PlasmoDB:AK88_04157"/>
<comment type="pathway">
    <text evidence="1">tRNA modification; wybutosine-tRNA(Phe) biosynthesis.</text>
</comment>
<dbReference type="GO" id="GO:0030488">
    <property type="term" value="P:tRNA methylation"/>
    <property type="evidence" value="ECO:0007669"/>
    <property type="project" value="TreeGrafter"/>
</dbReference>
<dbReference type="Gene3D" id="3.30.1960.10">
    <property type="entry name" value="tRNA wybutosine-synthesizing-like"/>
    <property type="match status" value="1"/>
</dbReference>
<keyword evidence="3" id="KW-0489">Methyltransferase</keyword>